<feature type="transmembrane region" description="Helical" evidence="1">
    <location>
        <begin position="94"/>
        <end position="113"/>
    </location>
</feature>
<dbReference type="Proteomes" id="UP000242765">
    <property type="component" value="Unassembled WGS sequence"/>
</dbReference>
<feature type="transmembrane region" description="Helical" evidence="1">
    <location>
        <begin position="9"/>
        <end position="28"/>
    </location>
</feature>
<evidence type="ECO:0000259" key="2">
    <source>
        <dbReference type="Pfam" id="PF01569"/>
    </source>
</evidence>
<dbReference type="InterPro" id="IPR000326">
    <property type="entry name" value="PAP2/HPO"/>
</dbReference>
<protein>
    <recommendedName>
        <fullName evidence="2">Phosphatidic acid phosphatase type 2/haloperoxidase domain-containing protein</fullName>
    </recommendedName>
</protein>
<keyword evidence="1" id="KW-0812">Transmembrane</keyword>
<evidence type="ECO:0000313" key="3">
    <source>
        <dbReference type="EMBL" id="OTG66768.1"/>
    </source>
</evidence>
<dbReference type="InterPro" id="IPR036938">
    <property type="entry name" value="PAP2/HPO_sf"/>
</dbReference>
<evidence type="ECO:0000256" key="1">
    <source>
        <dbReference type="SAM" id="Phobius"/>
    </source>
</evidence>
<keyword evidence="4" id="KW-1185">Reference proteome</keyword>
<dbReference type="STRING" id="1977882.B9T28_05945"/>
<reference evidence="3 4" key="1">
    <citation type="submission" date="2017-04" db="EMBL/GenBank/DDBJ databases">
        <title>High diversity of culturable Acinetobacter species in natural soil and water ecosystems.</title>
        <authorList>
            <person name="Nemec A."/>
            <person name="Radolfova-Krizova L."/>
        </authorList>
    </citation>
    <scope>NUCLEOTIDE SEQUENCE [LARGE SCALE GENOMIC DNA]</scope>
    <source>
        <strain evidence="3 4">ANC 4999</strain>
    </source>
</reference>
<feature type="transmembrane region" description="Helical" evidence="1">
    <location>
        <begin position="202"/>
        <end position="219"/>
    </location>
</feature>
<feature type="transmembrane region" description="Helical" evidence="1">
    <location>
        <begin position="170"/>
        <end position="190"/>
    </location>
</feature>
<sequence length="236" mass="27008">MLTSNFKKFFLSNVLALAFTMLILIFYFPVGGAIDMHLIQPFIDASGSFPYRDNWYLVHINHKIFKNILIAVYLAFLILWLASFKIQRLKTKRWLYGYMFFVCILSTSVIGILKSQSAHACPWEMTQPTTLGYIWNFSATNGHCFPGGHASTGFALLTGFFVYRLVQPKLAYAFLGLGLVIGFILGWGQMMRGAHFLSHNLWTGWIIFAFNLLLYCCFYKKFKENAQNLESNVPSA</sequence>
<comment type="caution">
    <text evidence="3">The sequence shown here is derived from an EMBL/GenBank/DDBJ whole genome shotgun (WGS) entry which is preliminary data.</text>
</comment>
<keyword evidence="1" id="KW-1133">Transmembrane helix</keyword>
<accession>A0A1Y3CJJ6</accession>
<dbReference type="RefSeq" id="WP_086203012.1">
    <property type="nucleotide sequence ID" value="NZ_NEGB01000002.1"/>
</dbReference>
<organism evidence="3 4">
    <name type="scientific">Acinetobacter silvestris</name>
    <dbReference type="NCBI Taxonomy" id="1977882"/>
    <lineage>
        <taxon>Bacteria</taxon>
        <taxon>Pseudomonadati</taxon>
        <taxon>Pseudomonadota</taxon>
        <taxon>Gammaproteobacteria</taxon>
        <taxon>Moraxellales</taxon>
        <taxon>Moraxellaceae</taxon>
        <taxon>Acinetobacter</taxon>
    </lineage>
</organism>
<dbReference type="Pfam" id="PF01569">
    <property type="entry name" value="PAP2"/>
    <property type="match status" value="1"/>
</dbReference>
<dbReference type="CDD" id="cd03396">
    <property type="entry name" value="PAP2_like_6"/>
    <property type="match status" value="1"/>
</dbReference>
<dbReference type="OrthoDB" id="7348799at2"/>
<evidence type="ECO:0000313" key="4">
    <source>
        <dbReference type="Proteomes" id="UP000242765"/>
    </source>
</evidence>
<feature type="transmembrane region" description="Helical" evidence="1">
    <location>
        <begin position="64"/>
        <end position="82"/>
    </location>
</feature>
<keyword evidence="1" id="KW-0472">Membrane</keyword>
<proteinExistence type="predicted"/>
<gene>
    <name evidence="3" type="ORF">B9T28_05945</name>
</gene>
<dbReference type="SUPFAM" id="SSF48317">
    <property type="entry name" value="Acid phosphatase/Vanadium-dependent haloperoxidase"/>
    <property type="match status" value="1"/>
</dbReference>
<dbReference type="AlphaFoldDB" id="A0A1Y3CJJ6"/>
<name>A0A1Y3CJJ6_9GAMM</name>
<dbReference type="EMBL" id="NEGB01000002">
    <property type="protein sequence ID" value="OTG66768.1"/>
    <property type="molecule type" value="Genomic_DNA"/>
</dbReference>
<feature type="transmembrane region" description="Helical" evidence="1">
    <location>
        <begin position="133"/>
        <end position="163"/>
    </location>
</feature>
<feature type="domain" description="Phosphatidic acid phosphatase type 2/haloperoxidase" evidence="2">
    <location>
        <begin position="98"/>
        <end position="222"/>
    </location>
</feature>